<name>A0A182SX25_9DIPT</name>
<feature type="compositionally biased region" description="Basic and acidic residues" evidence="1">
    <location>
        <begin position="92"/>
        <end position="101"/>
    </location>
</feature>
<dbReference type="Proteomes" id="UP000075901">
    <property type="component" value="Unassembled WGS sequence"/>
</dbReference>
<dbReference type="AlphaFoldDB" id="A0A182SX25"/>
<organism evidence="2 3">
    <name type="scientific">Anopheles maculatus</name>
    <dbReference type="NCBI Taxonomy" id="74869"/>
    <lineage>
        <taxon>Eukaryota</taxon>
        <taxon>Metazoa</taxon>
        <taxon>Ecdysozoa</taxon>
        <taxon>Arthropoda</taxon>
        <taxon>Hexapoda</taxon>
        <taxon>Insecta</taxon>
        <taxon>Pterygota</taxon>
        <taxon>Neoptera</taxon>
        <taxon>Endopterygota</taxon>
        <taxon>Diptera</taxon>
        <taxon>Nematocera</taxon>
        <taxon>Culicoidea</taxon>
        <taxon>Culicidae</taxon>
        <taxon>Anophelinae</taxon>
        <taxon>Anopheles</taxon>
        <taxon>Anopheles maculatus group</taxon>
    </lineage>
</organism>
<reference evidence="3" key="1">
    <citation type="submission" date="2013-09" db="EMBL/GenBank/DDBJ databases">
        <title>The Genome Sequence of Anopheles maculatus species B.</title>
        <authorList>
            <consortium name="The Broad Institute Genomics Platform"/>
            <person name="Neafsey D.E."/>
            <person name="Besansky N."/>
            <person name="Howell P."/>
            <person name="Walton C."/>
            <person name="Young S.K."/>
            <person name="Zeng Q."/>
            <person name="Gargeya S."/>
            <person name="Fitzgerald M."/>
            <person name="Haas B."/>
            <person name="Abouelleil A."/>
            <person name="Allen A.W."/>
            <person name="Alvarado L."/>
            <person name="Arachchi H.M."/>
            <person name="Berlin A.M."/>
            <person name="Chapman S.B."/>
            <person name="Gainer-Dewar J."/>
            <person name="Goldberg J."/>
            <person name="Griggs A."/>
            <person name="Gujja S."/>
            <person name="Hansen M."/>
            <person name="Howarth C."/>
            <person name="Imamovic A."/>
            <person name="Ireland A."/>
            <person name="Larimer J."/>
            <person name="McCowan C."/>
            <person name="Murphy C."/>
            <person name="Pearson M."/>
            <person name="Poon T.W."/>
            <person name="Priest M."/>
            <person name="Roberts A."/>
            <person name="Saif S."/>
            <person name="Shea T."/>
            <person name="Sisk P."/>
            <person name="Sykes S."/>
            <person name="Wortman J."/>
            <person name="Nusbaum C."/>
            <person name="Birren B."/>
        </authorList>
    </citation>
    <scope>NUCLEOTIDE SEQUENCE [LARGE SCALE GENOMIC DNA]</scope>
    <source>
        <strain evidence="3">maculatus3</strain>
    </source>
</reference>
<accession>A0A182SX25</accession>
<evidence type="ECO:0000313" key="3">
    <source>
        <dbReference type="Proteomes" id="UP000075901"/>
    </source>
</evidence>
<sequence length="208" mass="22889">MVTHMKPPVCRMYHVTLRLLIFAVLFLNSFIDLATIDGHVLPRPLANTTTTSSAPVRNVSTAGSDNIATIISATFADATQHMPHGQPTEATDNQHTRGDPHTDMLNSTAGRVLVVAPENFSIDQLRQGFNNFVELLQTNRPPAVSDSDNLTLPLFDKLIQFRSWRGKFPFREHILAPIMLSKLSGQETSGPGVFLVLNVAARYTNGLN</sequence>
<dbReference type="VEuPathDB" id="VectorBase:AMAM015176"/>
<proteinExistence type="predicted"/>
<evidence type="ECO:0000313" key="2">
    <source>
        <dbReference type="EnsemblMetazoa" id="AMAM015176-PA"/>
    </source>
</evidence>
<protein>
    <submittedName>
        <fullName evidence="2">Uncharacterized protein</fullName>
    </submittedName>
</protein>
<reference evidence="2" key="2">
    <citation type="submission" date="2020-05" db="UniProtKB">
        <authorList>
            <consortium name="EnsemblMetazoa"/>
        </authorList>
    </citation>
    <scope>IDENTIFICATION</scope>
    <source>
        <strain evidence="2">maculatus3</strain>
    </source>
</reference>
<evidence type="ECO:0000256" key="1">
    <source>
        <dbReference type="SAM" id="MobiDB-lite"/>
    </source>
</evidence>
<dbReference type="EnsemblMetazoa" id="AMAM015176-RA">
    <property type="protein sequence ID" value="AMAM015176-PA"/>
    <property type="gene ID" value="AMAM015176"/>
</dbReference>
<feature type="region of interest" description="Disordered" evidence="1">
    <location>
        <begin position="81"/>
        <end position="101"/>
    </location>
</feature>
<keyword evidence="3" id="KW-1185">Reference proteome</keyword>